<keyword evidence="3" id="KW-1185">Reference proteome</keyword>
<accession>A0A4R0XA21</accession>
<dbReference type="AlphaFoldDB" id="A0A4R0XA21"/>
<dbReference type="Proteomes" id="UP000294200">
    <property type="component" value="Unassembled WGS sequence"/>
</dbReference>
<sequence length="74" mass="7804">MPFSGGLYWTHYASSGAYTDLVLQGTHYSGSASTAFAHLNTPGTGWIASVEGGYPIRLSTAFSLSHRRSSSGSM</sequence>
<dbReference type="InterPro" id="IPR006315">
    <property type="entry name" value="OM_autotransptr_brl_dom"/>
</dbReference>
<dbReference type="GO" id="GO:0019867">
    <property type="term" value="C:outer membrane"/>
    <property type="evidence" value="ECO:0007669"/>
    <property type="project" value="InterPro"/>
</dbReference>
<feature type="domain" description="Autotransporter" evidence="1">
    <location>
        <begin position="3"/>
        <end position="64"/>
    </location>
</feature>
<dbReference type="SUPFAM" id="SSF103515">
    <property type="entry name" value="Autotransporter"/>
    <property type="match status" value="1"/>
</dbReference>
<dbReference type="EMBL" id="MWML01000830">
    <property type="protein sequence ID" value="TCG02711.1"/>
    <property type="molecule type" value="Genomic_DNA"/>
</dbReference>
<organism evidence="2 3">
    <name type="scientific">Paraburkholderia steynii</name>
    <dbReference type="NCBI Taxonomy" id="1245441"/>
    <lineage>
        <taxon>Bacteria</taxon>
        <taxon>Pseudomonadati</taxon>
        <taxon>Pseudomonadota</taxon>
        <taxon>Betaproteobacteria</taxon>
        <taxon>Burkholderiales</taxon>
        <taxon>Burkholderiaceae</taxon>
        <taxon>Paraburkholderia</taxon>
    </lineage>
</organism>
<evidence type="ECO:0000313" key="2">
    <source>
        <dbReference type="EMBL" id="TCG02711.1"/>
    </source>
</evidence>
<proteinExistence type="predicted"/>
<protein>
    <recommendedName>
        <fullName evidence="1">Autotransporter domain-containing protein</fullName>
    </recommendedName>
</protein>
<dbReference type="Pfam" id="PF03797">
    <property type="entry name" value="Autotransporter"/>
    <property type="match status" value="1"/>
</dbReference>
<dbReference type="Gene3D" id="2.40.128.130">
    <property type="entry name" value="Autotransporter beta-domain"/>
    <property type="match status" value="1"/>
</dbReference>
<reference evidence="2 3" key="1">
    <citation type="submission" date="2017-02" db="EMBL/GenBank/DDBJ databases">
        <title>Paraburkholderia sophoroidis sp. nov. and Paraburkholderia steynii sp. nov. rhizobial symbionts of the fynbos legume Hypocalyptus sophoroides.</title>
        <authorList>
            <person name="Steenkamp E.T."/>
            <person name="Beukes C.W."/>
            <person name="Van Zyl E."/>
            <person name="Avontuur J."/>
            <person name="Chan W.Y."/>
            <person name="Hassen A."/>
            <person name="Palmer M."/>
            <person name="Mthombeni L."/>
            <person name="Phalane F."/>
            <person name="Sereme K."/>
            <person name="Venter S.N."/>
        </authorList>
    </citation>
    <scope>NUCLEOTIDE SEQUENCE [LARGE SCALE GENOMIC DNA]</scope>
    <source>
        <strain evidence="2 3">HC1.1ba</strain>
    </source>
</reference>
<dbReference type="InterPro" id="IPR005546">
    <property type="entry name" value="Autotransporte_beta"/>
</dbReference>
<dbReference type="NCBIfam" id="TIGR01414">
    <property type="entry name" value="autotrans_barl"/>
    <property type="match status" value="1"/>
</dbReference>
<evidence type="ECO:0000313" key="3">
    <source>
        <dbReference type="Proteomes" id="UP000294200"/>
    </source>
</evidence>
<comment type="caution">
    <text evidence="2">The sequence shown here is derived from an EMBL/GenBank/DDBJ whole genome shotgun (WGS) entry which is preliminary data.</text>
</comment>
<gene>
    <name evidence="2" type="ORF">BZM27_53840</name>
</gene>
<name>A0A4R0XA21_9BURK</name>
<dbReference type="InterPro" id="IPR036709">
    <property type="entry name" value="Autotransporte_beta_dom_sf"/>
</dbReference>
<evidence type="ECO:0000259" key="1">
    <source>
        <dbReference type="Pfam" id="PF03797"/>
    </source>
</evidence>